<dbReference type="KEGG" id="tbi:Tbis_3391"/>
<feature type="domain" description="HAMP" evidence="14">
    <location>
        <begin position="93"/>
        <end position="145"/>
    </location>
</feature>
<keyword evidence="7" id="KW-0547">Nucleotide-binding</keyword>
<dbReference type="GO" id="GO:0000155">
    <property type="term" value="F:phosphorelay sensor kinase activity"/>
    <property type="evidence" value="ECO:0007669"/>
    <property type="project" value="InterPro"/>
</dbReference>
<evidence type="ECO:0000256" key="8">
    <source>
        <dbReference type="ARBA" id="ARBA00022777"/>
    </source>
</evidence>
<keyword evidence="16" id="KW-1185">Reference proteome</keyword>
<keyword evidence="4" id="KW-0597">Phosphoprotein</keyword>
<keyword evidence="10 13" id="KW-1133">Transmembrane helix</keyword>
<dbReference type="InterPro" id="IPR050482">
    <property type="entry name" value="Sensor_HK_TwoCompSys"/>
</dbReference>
<evidence type="ECO:0000259" key="14">
    <source>
        <dbReference type="PROSITE" id="PS50885"/>
    </source>
</evidence>
<keyword evidence="6 13" id="KW-0812">Transmembrane</keyword>
<dbReference type="CDD" id="cd06225">
    <property type="entry name" value="HAMP"/>
    <property type="match status" value="1"/>
</dbReference>
<feature type="transmembrane region" description="Helical" evidence="13">
    <location>
        <begin position="72"/>
        <end position="92"/>
    </location>
</feature>
<dbReference type="InterPro" id="IPR036890">
    <property type="entry name" value="HATPase_C_sf"/>
</dbReference>
<evidence type="ECO:0000256" key="3">
    <source>
        <dbReference type="ARBA" id="ARBA00012438"/>
    </source>
</evidence>
<feature type="transmembrane region" description="Helical" evidence="13">
    <location>
        <begin position="39"/>
        <end position="60"/>
    </location>
</feature>
<organism evidence="15 16">
    <name type="scientific">Thermobispora bispora (strain ATCC 19993 / DSM 43833 / CBS 139.67 / JCM 10125 / KCTC 9307 / NBRC 14880 / R51)</name>
    <dbReference type="NCBI Taxonomy" id="469371"/>
    <lineage>
        <taxon>Bacteria</taxon>
        <taxon>Bacillati</taxon>
        <taxon>Actinomycetota</taxon>
        <taxon>Actinomycetes</taxon>
        <taxon>Streptosporangiales</taxon>
        <taxon>Streptosporangiaceae</taxon>
        <taxon>Thermobispora</taxon>
    </lineage>
</organism>
<keyword evidence="13" id="KW-0472">Membrane</keyword>
<dbReference type="Pfam" id="PF00672">
    <property type="entry name" value="HAMP"/>
    <property type="match status" value="1"/>
</dbReference>
<dbReference type="EMBL" id="CP001874">
    <property type="protein sequence ID" value="ADG90081.1"/>
    <property type="molecule type" value="Genomic_DNA"/>
</dbReference>
<keyword evidence="5 15" id="KW-0808">Transferase</keyword>
<dbReference type="Pfam" id="PF07730">
    <property type="entry name" value="HisKA_3"/>
    <property type="match status" value="1"/>
</dbReference>
<evidence type="ECO:0000256" key="1">
    <source>
        <dbReference type="ARBA" id="ARBA00000085"/>
    </source>
</evidence>
<dbReference type="CDD" id="cd16917">
    <property type="entry name" value="HATPase_UhpB-NarQ-NarX-like"/>
    <property type="match status" value="1"/>
</dbReference>
<evidence type="ECO:0000313" key="15">
    <source>
        <dbReference type="EMBL" id="ADG90081.1"/>
    </source>
</evidence>
<keyword evidence="8 15" id="KW-0418">Kinase</keyword>
<evidence type="ECO:0000256" key="6">
    <source>
        <dbReference type="ARBA" id="ARBA00022692"/>
    </source>
</evidence>
<evidence type="ECO:0000256" key="9">
    <source>
        <dbReference type="ARBA" id="ARBA00022840"/>
    </source>
</evidence>
<gene>
    <name evidence="15" type="ordered locus">Tbis_3391</name>
</gene>
<dbReference type="Gene3D" id="6.10.340.10">
    <property type="match status" value="1"/>
</dbReference>
<evidence type="ECO:0000256" key="13">
    <source>
        <dbReference type="SAM" id="Phobius"/>
    </source>
</evidence>
<dbReference type="PANTHER" id="PTHR24421:SF10">
    <property type="entry name" value="NITRATE_NITRITE SENSOR PROTEIN NARQ"/>
    <property type="match status" value="1"/>
</dbReference>
<dbReference type="eggNOG" id="COG4585">
    <property type="taxonomic scope" value="Bacteria"/>
</dbReference>
<dbReference type="EC" id="2.7.13.3" evidence="3"/>
<evidence type="ECO:0000256" key="12">
    <source>
        <dbReference type="SAM" id="MobiDB-lite"/>
    </source>
</evidence>
<name>D6Y9Q0_THEBD</name>
<keyword evidence="11" id="KW-0902">Two-component regulatory system</keyword>
<proteinExistence type="predicted"/>
<dbReference type="SMART" id="SM00304">
    <property type="entry name" value="HAMP"/>
    <property type="match status" value="1"/>
</dbReference>
<dbReference type="InterPro" id="IPR011712">
    <property type="entry name" value="Sig_transdc_His_kin_sub3_dim/P"/>
</dbReference>
<reference evidence="15 16" key="1">
    <citation type="submission" date="2010-01" db="EMBL/GenBank/DDBJ databases">
        <title>The complete genome of Thermobispora bispora DSM 43833.</title>
        <authorList>
            <consortium name="US DOE Joint Genome Institute (JGI-PGF)"/>
            <person name="Lucas S."/>
            <person name="Copeland A."/>
            <person name="Lapidus A."/>
            <person name="Glavina del Rio T."/>
            <person name="Dalin E."/>
            <person name="Tice H."/>
            <person name="Bruce D."/>
            <person name="Goodwin L."/>
            <person name="Pitluck S."/>
            <person name="Kyrpides N."/>
            <person name="Mavromatis K."/>
            <person name="Ivanova N."/>
            <person name="Mikhailova N."/>
            <person name="Chertkov O."/>
            <person name="Brettin T."/>
            <person name="Detter J.C."/>
            <person name="Han C."/>
            <person name="Larimer F."/>
            <person name="Land M."/>
            <person name="Hauser L."/>
            <person name="Markowitz V."/>
            <person name="Cheng J.-F."/>
            <person name="Hugenholtz P."/>
            <person name="Woyke T."/>
            <person name="Wu D."/>
            <person name="Jando M."/>
            <person name="Schneider S."/>
            <person name="Klenk H.-P."/>
            <person name="Eisen J.A."/>
        </authorList>
    </citation>
    <scope>NUCLEOTIDE SEQUENCE [LARGE SCALE GENOMIC DNA]</scope>
    <source>
        <strain evidence="16">ATCC 19993 / DSM 43833 / CBS 139.67 / JCM 10125 / KCTC 9307 / NBRC 14880 / R51</strain>
    </source>
</reference>
<dbReference type="PROSITE" id="PS50885">
    <property type="entry name" value="HAMP"/>
    <property type="match status" value="1"/>
</dbReference>
<dbReference type="GO" id="GO:0016020">
    <property type="term" value="C:membrane"/>
    <property type="evidence" value="ECO:0007669"/>
    <property type="project" value="UniProtKB-SubCell"/>
</dbReference>
<evidence type="ECO:0000256" key="4">
    <source>
        <dbReference type="ARBA" id="ARBA00022553"/>
    </source>
</evidence>
<dbReference type="Pfam" id="PF02518">
    <property type="entry name" value="HATPase_c"/>
    <property type="match status" value="1"/>
</dbReference>
<dbReference type="HOGENOM" id="CLU_000445_20_6_11"/>
<dbReference type="SMART" id="SM00387">
    <property type="entry name" value="HATPase_c"/>
    <property type="match status" value="1"/>
</dbReference>
<evidence type="ECO:0000256" key="10">
    <source>
        <dbReference type="ARBA" id="ARBA00022989"/>
    </source>
</evidence>
<dbReference type="InterPro" id="IPR003594">
    <property type="entry name" value="HATPase_dom"/>
</dbReference>
<dbReference type="GO" id="GO:0046983">
    <property type="term" value="F:protein dimerization activity"/>
    <property type="evidence" value="ECO:0007669"/>
    <property type="project" value="InterPro"/>
</dbReference>
<dbReference type="InterPro" id="IPR003660">
    <property type="entry name" value="HAMP_dom"/>
</dbReference>
<keyword evidence="9" id="KW-0067">ATP-binding</keyword>
<dbReference type="Proteomes" id="UP000006640">
    <property type="component" value="Chromosome"/>
</dbReference>
<dbReference type="AlphaFoldDB" id="D6Y9Q0"/>
<protein>
    <recommendedName>
        <fullName evidence="3">histidine kinase</fullName>
        <ecNumber evidence="3">2.7.13.3</ecNumber>
    </recommendedName>
</protein>
<accession>D6Y9Q0</accession>
<evidence type="ECO:0000256" key="5">
    <source>
        <dbReference type="ARBA" id="ARBA00022679"/>
    </source>
</evidence>
<sequence length="356" mass="38143">MAVTRPAAGDGAGPSGAPTGTGPRQIRRRGARLSPAQALFRRLFLSNGLVFTAGTLVLAVSPVTVSAPVLPAEVPVLIVGLGVILAVNAILLRKSLAPLEALTALMRRVDLMGSSARLTDRGNGDLADLIESFNAMLDRLEAERSFSTAHVLAAQEAERQRIAQELHDEIGQTLTVALLELKRVVDRAPRNLREELQAVQETVRSSLDEVRQVARRLRPGVLEDLGLLSALSALAAEFSRASGVPVERRCDPDLPELSSEAELVIYRIAQESLTNISRHAKASRVWLTLTAERGMVRLRITDDGRGGVDREGAGIRGMRERALLIGARLSIDSPPGEGTEVLLEVPLAGRTAERGG</sequence>
<evidence type="ECO:0000256" key="11">
    <source>
        <dbReference type="ARBA" id="ARBA00023012"/>
    </source>
</evidence>
<evidence type="ECO:0000256" key="2">
    <source>
        <dbReference type="ARBA" id="ARBA00004370"/>
    </source>
</evidence>
<dbReference type="Gene3D" id="3.30.565.10">
    <property type="entry name" value="Histidine kinase-like ATPase, C-terminal domain"/>
    <property type="match status" value="1"/>
</dbReference>
<comment type="subcellular location">
    <subcellularLocation>
        <location evidence="2">Membrane</location>
    </subcellularLocation>
</comment>
<dbReference type="GO" id="GO:0005524">
    <property type="term" value="F:ATP binding"/>
    <property type="evidence" value="ECO:0007669"/>
    <property type="project" value="UniProtKB-KW"/>
</dbReference>
<dbReference type="PANTHER" id="PTHR24421">
    <property type="entry name" value="NITRATE/NITRITE SENSOR PROTEIN NARX-RELATED"/>
    <property type="match status" value="1"/>
</dbReference>
<evidence type="ECO:0000313" key="16">
    <source>
        <dbReference type="Proteomes" id="UP000006640"/>
    </source>
</evidence>
<dbReference type="STRING" id="469371.Tbis_3391"/>
<dbReference type="SUPFAM" id="SSF55874">
    <property type="entry name" value="ATPase domain of HSP90 chaperone/DNA topoisomerase II/histidine kinase"/>
    <property type="match status" value="1"/>
</dbReference>
<dbReference type="Gene3D" id="1.20.5.1930">
    <property type="match status" value="1"/>
</dbReference>
<comment type="catalytic activity">
    <reaction evidence="1">
        <text>ATP + protein L-histidine = ADP + protein N-phospho-L-histidine.</text>
        <dbReference type="EC" id="2.7.13.3"/>
    </reaction>
</comment>
<feature type="region of interest" description="Disordered" evidence="12">
    <location>
        <begin position="1"/>
        <end position="28"/>
    </location>
</feature>
<evidence type="ECO:0000256" key="7">
    <source>
        <dbReference type="ARBA" id="ARBA00022741"/>
    </source>
</evidence>